<proteinExistence type="predicted"/>
<name>A0ABT3ZAX7_9HYPH</name>
<accession>A0ABT3ZAX7</accession>
<dbReference type="Proteomes" id="UP001073227">
    <property type="component" value="Unassembled WGS sequence"/>
</dbReference>
<keyword evidence="2" id="KW-1185">Reference proteome</keyword>
<gene>
    <name evidence="1" type="ORF">OEG84_14835</name>
</gene>
<comment type="caution">
    <text evidence="1">The sequence shown here is derived from an EMBL/GenBank/DDBJ whole genome shotgun (WGS) entry which is preliminary data.</text>
</comment>
<reference evidence="1" key="1">
    <citation type="submission" date="2022-10" db="EMBL/GenBank/DDBJ databases">
        <title>Hoeflea sp. G2-23, isolated from marine algae.</title>
        <authorList>
            <person name="Kristyanto S."/>
            <person name="Kim J.M."/>
            <person name="Jeon C.O."/>
        </authorList>
    </citation>
    <scope>NUCLEOTIDE SEQUENCE</scope>
    <source>
        <strain evidence="1">G2-23</strain>
    </source>
</reference>
<dbReference type="EMBL" id="JAOVZR010000001">
    <property type="protein sequence ID" value="MCY0148944.1"/>
    <property type="molecule type" value="Genomic_DNA"/>
</dbReference>
<sequence>MAVQNPGCPRLTACGSFPTIDHRENRIPIPILLLTLRQISVIHRHLRIERIDLMLRKIALATVLALSLGTMATAQDTAQDYDWRAILEQSVKVQMKIDAGYEVSKERVVPLHFTMGVPFSKGSLTTRTRFPKQRGNLGELQFLSPDGTLLEYVTFSTGTISGDTTDERLKRLFVLIDEQVYPSLTPPPEAKILGGRITEVSGHPAVEFMSLFADPARGPVAARIVGVIAPNRTDVVIFVQQTMRDKMALAGPDELARTFGGAMLSSLTFQAYRDASGALIDF</sequence>
<organism evidence="1 2">
    <name type="scientific">Hoeflea algicola</name>
    <dbReference type="NCBI Taxonomy" id="2983763"/>
    <lineage>
        <taxon>Bacteria</taxon>
        <taxon>Pseudomonadati</taxon>
        <taxon>Pseudomonadota</taxon>
        <taxon>Alphaproteobacteria</taxon>
        <taxon>Hyphomicrobiales</taxon>
        <taxon>Rhizobiaceae</taxon>
        <taxon>Hoeflea</taxon>
    </lineage>
</organism>
<protein>
    <submittedName>
        <fullName evidence="1">Uncharacterized protein</fullName>
    </submittedName>
</protein>
<dbReference type="RefSeq" id="WP_267654469.1">
    <property type="nucleotide sequence ID" value="NZ_JAOVZR010000001.1"/>
</dbReference>
<evidence type="ECO:0000313" key="2">
    <source>
        <dbReference type="Proteomes" id="UP001073227"/>
    </source>
</evidence>
<evidence type="ECO:0000313" key="1">
    <source>
        <dbReference type="EMBL" id="MCY0148944.1"/>
    </source>
</evidence>